<keyword evidence="4" id="KW-0808">Transferase</keyword>
<evidence type="ECO:0000256" key="1">
    <source>
        <dbReference type="ARBA" id="ARBA00000085"/>
    </source>
</evidence>
<dbReference type="SUPFAM" id="SSF55874">
    <property type="entry name" value="ATPase domain of HSP90 chaperone/DNA topoisomerase II/histidine kinase"/>
    <property type="match status" value="2"/>
</dbReference>
<evidence type="ECO:0000256" key="6">
    <source>
        <dbReference type="ARBA" id="ARBA00022777"/>
    </source>
</evidence>
<dbReference type="PANTHER" id="PTHR43065">
    <property type="entry name" value="SENSOR HISTIDINE KINASE"/>
    <property type="match status" value="1"/>
</dbReference>
<evidence type="ECO:0000256" key="5">
    <source>
        <dbReference type="ARBA" id="ARBA00022741"/>
    </source>
</evidence>
<dbReference type="GO" id="GO:0004673">
    <property type="term" value="F:protein histidine kinase activity"/>
    <property type="evidence" value="ECO:0007669"/>
    <property type="project" value="UniProtKB-EC"/>
</dbReference>
<evidence type="ECO:0000256" key="3">
    <source>
        <dbReference type="ARBA" id="ARBA00022553"/>
    </source>
</evidence>
<comment type="caution">
    <text evidence="10">The sequence shown here is derived from an EMBL/GenBank/DDBJ whole genome shotgun (WGS) entry which is preliminary data.</text>
</comment>
<dbReference type="InterPro" id="IPR003594">
    <property type="entry name" value="HATPase_dom"/>
</dbReference>
<keyword evidence="3" id="KW-0597">Phosphoprotein</keyword>
<dbReference type="EC" id="2.7.13.3" evidence="2"/>
<evidence type="ECO:0000313" key="10">
    <source>
        <dbReference type="EMBL" id="TKT93342.1"/>
    </source>
</evidence>
<evidence type="ECO:0000256" key="8">
    <source>
        <dbReference type="ARBA" id="ARBA00023012"/>
    </source>
</evidence>
<organism evidence="10 11">
    <name type="scientific">Dyadobacter frigoris</name>
    <dbReference type="NCBI Taxonomy" id="2576211"/>
    <lineage>
        <taxon>Bacteria</taxon>
        <taxon>Pseudomonadati</taxon>
        <taxon>Bacteroidota</taxon>
        <taxon>Cytophagia</taxon>
        <taxon>Cytophagales</taxon>
        <taxon>Spirosomataceae</taxon>
        <taxon>Dyadobacter</taxon>
    </lineage>
</organism>
<dbReference type="CDD" id="cd00075">
    <property type="entry name" value="HATPase"/>
    <property type="match status" value="1"/>
</dbReference>
<dbReference type="RefSeq" id="WP_137339018.1">
    <property type="nucleotide sequence ID" value="NZ_SZVO01000002.1"/>
</dbReference>
<reference evidence="10 11" key="1">
    <citation type="submission" date="2019-05" db="EMBL/GenBank/DDBJ databases">
        <title>Dyadobacter AR-3-8 sp. nov., isolated from arctic soil.</title>
        <authorList>
            <person name="Chaudhary D.K."/>
        </authorList>
    </citation>
    <scope>NUCLEOTIDE SEQUENCE [LARGE SCALE GENOMIC DNA]</scope>
    <source>
        <strain evidence="10 11">AR-3-8</strain>
    </source>
</reference>
<evidence type="ECO:0000256" key="4">
    <source>
        <dbReference type="ARBA" id="ARBA00022679"/>
    </source>
</evidence>
<dbReference type="InterPro" id="IPR004358">
    <property type="entry name" value="Sig_transdc_His_kin-like_C"/>
</dbReference>
<sequence length="747" mass="84631">MENNDLNLSSLKFSVDAGLIDRLGRELVGRAETALSELVKNSYDADATQVDVDFIDSSKKGGTLIIKDNGVGMTFDQLRDGFMTISSTDKIHNPKSVRFARGKAGKKGIGRFATQRLGEKLTIITQTLDIDNAIRLEIDWTNYKIDTNIGSVSNPYTYVPKVQKEGTVLIIENLREWWSENDIKRVYRYVSDLLQPDYISDRSEVLRLANQTDESFRVRFKQINNEVERIIADPDKMLFSKALAVIEGFVDKVHDGFYTITSSSLDVGNEIVEISHNKQYSVDEKPDTKYRNLNELHFKAYYFIYNREEYYTNISKIELSNILKLSKEQGGIRLYRNGFRVLPYGEQKDDWLEIDSRYYNESGTNAPFGNKNLFGFVEIIDPTGVLFEETASREGLIENDAYRELTDFVHKALEAARNRLRYSVEKIKKQIRVTKVNTATGVVEPEKTTAEKLLQLEKAIDVISIITSAGSDQDKKNTSEAKKALSAIKEEVNLILQELGMVRVLAGLGLTIGEFTHEVVQFSPSILGDLSVISRQKLDSYGINSLENLRRTIHVFTSYTSYFNSTVSANVSRELKPQILDEVVRHFKNIIDADLTKLETVMTVEFYGYDLITIPMHASEWSSILFNLYTNSKKAIRRNKQTGEIKIVVGKEDKNVYLEFSDNGDGIPEENKERIFDAFFTTSSPVGFDASDDEKLTGTGLGLKIMKDIIQTYGGSISLINPERGFSTCFKIQLPLASKKQIEEYGV</sequence>
<name>A0A4U6D7H2_9BACT</name>
<dbReference type="AlphaFoldDB" id="A0A4U6D7H2"/>
<dbReference type="Pfam" id="PF02518">
    <property type="entry name" value="HATPase_c"/>
    <property type="match status" value="1"/>
</dbReference>
<proteinExistence type="predicted"/>
<keyword evidence="5" id="KW-0547">Nucleotide-binding</keyword>
<dbReference type="InterPro" id="IPR036890">
    <property type="entry name" value="HATPase_C_sf"/>
</dbReference>
<dbReference type="OrthoDB" id="9816482at2"/>
<protein>
    <recommendedName>
        <fullName evidence="2">histidine kinase</fullName>
        <ecNumber evidence="2">2.7.13.3</ecNumber>
    </recommendedName>
</protein>
<dbReference type="PROSITE" id="PS50109">
    <property type="entry name" value="HIS_KIN"/>
    <property type="match status" value="1"/>
</dbReference>
<evidence type="ECO:0000256" key="2">
    <source>
        <dbReference type="ARBA" id="ARBA00012438"/>
    </source>
</evidence>
<keyword evidence="6" id="KW-0418">Kinase</keyword>
<dbReference type="EMBL" id="SZVO01000002">
    <property type="protein sequence ID" value="TKT93342.1"/>
    <property type="molecule type" value="Genomic_DNA"/>
</dbReference>
<comment type="catalytic activity">
    <reaction evidence="1">
        <text>ATP + protein L-histidine = ADP + protein N-phospho-L-histidine.</text>
        <dbReference type="EC" id="2.7.13.3"/>
    </reaction>
</comment>
<evidence type="ECO:0000313" key="11">
    <source>
        <dbReference type="Proteomes" id="UP000304900"/>
    </source>
</evidence>
<keyword evidence="7 10" id="KW-0067">ATP-binding</keyword>
<dbReference type="PRINTS" id="PR00344">
    <property type="entry name" value="BCTRLSENSOR"/>
</dbReference>
<dbReference type="GO" id="GO:0000160">
    <property type="term" value="P:phosphorelay signal transduction system"/>
    <property type="evidence" value="ECO:0007669"/>
    <property type="project" value="UniProtKB-KW"/>
</dbReference>
<dbReference type="Pfam" id="PF13589">
    <property type="entry name" value="HATPase_c_3"/>
    <property type="match status" value="1"/>
</dbReference>
<dbReference type="SMART" id="SM00387">
    <property type="entry name" value="HATPase_c"/>
    <property type="match status" value="1"/>
</dbReference>
<dbReference type="InterPro" id="IPR005467">
    <property type="entry name" value="His_kinase_dom"/>
</dbReference>
<evidence type="ECO:0000259" key="9">
    <source>
        <dbReference type="PROSITE" id="PS50109"/>
    </source>
</evidence>
<keyword evidence="8" id="KW-0902">Two-component regulatory system</keyword>
<dbReference type="PANTHER" id="PTHR43065:SF10">
    <property type="entry name" value="PEROXIDE STRESS-ACTIVATED HISTIDINE KINASE MAK3"/>
    <property type="match status" value="1"/>
</dbReference>
<dbReference type="Proteomes" id="UP000304900">
    <property type="component" value="Unassembled WGS sequence"/>
</dbReference>
<dbReference type="GO" id="GO:0005524">
    <property type="term" value="F:ATP binding"/>
    <property type="evidence" value="ECO:0007669"/>
    <property type="project" value="UniProtKB-KW"/>
</dbReference>
<dbReference type="Gene3D" id="3.30.565.10">
    <property type="entry name" value="Histidine kinase-like ATPase, C-terminal domain"/>
    <property type="match status" value="2"/>
</dbReference>
<keyword evidence="11" id="KW-1185">Reference proteome</keyword>
<feature type="domain" description="Histidine kinase" evidence="9">
    <location>
        <begin position="514"/>
        <end position="738"/>
    </location>
</feature>
<evidence type="ECO:0000256" key="7">
    <source>
        <dbReference type="ARBA" id="ARBA00022840"/>
    </source>
</evidence>
<accession>A0A4U6D7H2</accession>
<gene>
    <name evidence="10" type="ORF">FDK13_05690</name>
</gene>